<name>A4SD23_CHLPM</name>
<proteinExistence type="predicted"/>
<dbReference type="EMBL" id="CP000607">
    <property type="protein sequence ID" value="ABP36382.1"/>
    <property type="molecule type" value="Genomic_DNA"/>
</dbReference>
<reference evidence="3" key="1">
    <citation type="submission" date="2007-03" db="EMBL/GenBank/DDBJ databases">
        <title>Complete sequence of Prosthecochloris vibrioformis DSM 265.</title>
        <authorList>
            <consortium name="US DOE Joint Genome Institute"/>
            <person name="Copeland A."/>
            <person name="Lucas S."/>
            <person name="Lapidus A."/>
            <person name="Barry K."/>
            <person name="Detter J.C."/>
            <person name="Glavina del Rio T."/>
            <person name="Hammon N."/>
            <person name="Israni S."/>
            <person name="Pitluck S."/>
            <person name="Schmutz J."/>
            <person name="Larimer F."/>
            <person name="Land M."/>
            <person name="Hauser L."/>
            <person name="Mikhailova N."/>
            <person name="Li T."/>
            <person name="Overmann J."/>
            <person name="Schuster S.C."/>
            <person name="Bryant D.A."/>
            <person name="Richardson P."/>
        </authorList>
    </citation>
    <scope>NUCLEOTIDE SEQUENCE [LARGE SCALE GENOMIC DNA]</scope>
    <source>
        <strain evidence="3">DSM 265</strain>
    </source>
</reference>
<gene>
    <name evidence="3" type="ordered locus">Cvib_0360</name>
</gene>
<protein>
    <submittedName>
        <fullName evidence="3">Uncharacterized protein</fullName>
    </submittedName>
</protein>
<dbReference type="STRING" id="290318.Cvib_0360"/>
<feature type="transmembrane region" description="Helical" evidence="2">
    <location>
        <begin position="54"/>
        <end position="76"/>
    </location>
</feature>
<feature type="region of interest" description="Disordered" evidence="1">
    <location>
        <begin position="147"/>
        <end position="190"/>
    </location>
</feature>
<keyword evidence="2" id="KW-1133">Transmembrane helix</keyword>
<dbReference type="KEGG" id="pvi:Cvib_0360"/>
<keyword evidence="2" id="KW-0812">Transmembrane</keyword>
<dbReference type="HOGENOM" id="CLU_1426867_0_0_10"/>
<evidence type="ECO:0000256" key="1">
    <source>
        <dbReference type="SAM" id="MobiDB-lite"/>
    </source>
</evidence>
<sequence length="190" mass="20609">MALCCIRLRTRLRGSFIPSVMSDRLFAMLLFFLSSVLAGAELFLAVYGGLNTGAMLLVLSLAVALAGALVSLRMLVGQREQVESVSARRRRARQDVMMRERLKAYPSDDDFFSGSSVVPGDVPLVERPSTLGELQMEKESFQEYIKRSMSAPEEEDEVGVAPGTGGTMPSDFSHNPSSVIASLKRAGGKS</sequence>
<feature type="compositionally biased region" description="Polar residues" evidence="1">
    <location>
        <begin position="170"/>
        <end position="180"/>
    </location>
</feature>
<organism evidence="3">
    <name type="scientific">Chlorobium phaeovibrioides (strain DSM 265 / 1930)</name>
    <name type="common">Prosthecochloris vibrioformis (strain DSM 265)</name>
    <dbReference type="NCBI Taxonomy" id="290318"/>
    <lineage>
        <taxon>Bacteria</taxon>
        <taxon>Pseudomonadati</taxon>
        <taxon>Chlorobiota</taxon>
        <taxon>Chlorobiia</taxon>
        <taxon>Chlorobiales</taxon>
        <taxon>Chlorobiaceae</taxon>
        <taxon>Chlorobium/Pelodictyon group</taxon>
        <taxon>Chlorobium</taxon>
    </lineage>
</organism>
<keyword evidence="2" id="KW-0472">Membrane</keyword>
<evidence type="ECO:0000256" key="2">
    <source>
        <dbReference type="SAM" id="Phobius"/>
    </source>
</evidence>
<evidence type="ECO:0000313" key="3">
    <source>
        <dbReference type="EMBL" id="ABP36382.1"/>
    </source>
</evidence>
<accession>A4SD23</accession>
<dbReference type="AlphaFoldDB" id="A4SD23"/>